<feature type="non-terminal residue" evidence="1">
    <location>
        <position position="118"/>
    </location>
</feature>
<name>A0ABQ5L0T0_9EUKA</name>
<evidence type="ECO:0000313" key="1">
    <source>
        <dbReference type="EMBL" id="GKT37971.1"/>
    </source>
</evidence>
<sequence>IRTLVMCASSSSDEKLFLAKKGGLQADYSVSVVLDLSSSTLSSVNLAHTLSTIMYLLFALRELNISCVDVIVNCTAKVCLLVKGQRSNIALGQSSPVWPALISYYSFTDHLIDSDKYL</sequence>
<reference evidence="1" key="1">
    <citation type="submission" date="2022-03" db="EMBL/GenBank/DDBJ databases">
        <title>Draft genome sequence of Aduncisulcus paluster, a free-living microaerophilic Fornicata.</title>
        <authorList>
            <person name="Yuyama I."/>
            <person name="Kume K."/>
            <person name="Tamura T."/>
            <person name="Inagaki Y."/>
            <person name="Hashimoto T."/>
        </authorList>
    </citation>
    <scope>NUCLEOTIDE SEQUENCE</scope>
    <source>
        <strain evidence="1">NY0171</strain>
    </source>
</reference>
<gene>
    <name evidence="1" type="ORF">ADUPG1_003909</name>
</gene>
<feature type="non-terminal residue" evidence="1">
    <location>
        <position position="1"/>
    </location>
</feature>
<proteinExistence type="predicted"/>
<organism evidence="1 2">
    <name type="scientific">Aduncisulcus paluster</name>
    <dbReference type="NCBI Taxonomy" id="2918883"/>
    <lineage>
        <taxon>Eukaryota</taxon>
        <taxon>Metamonada</taxon>
        <taxon>Carpediemonas-like organisms</taxon>
        <taxon>Aduncisulcus</taxon>
    </lineage>
</organism>
<accession>A0ABQ5L0T0</accession>
<keyword evidence="2" id="KW-1185">Reference proteome</keyword>
<evidence type="ECO:0000313" key="2">
    <source>
        <dbReference type="Proteomes" id="UP001057375"/>
    </source>
</evidence>
<dbReference type="EMBL" id="BQXS01005562">
    <property type="protein sequence ID" value="GKT37971.1"/>
    <property type="molecule type" value="Genomic_DNA"/>
</dbReference>
<comment type="caution">
    <text evidence="1">The sequence shown here is derived from an EMBL/GenBank/DDBJ whole genome shotgun (WGS) entry which is preliminary data.</text>
</comment>
<protein>
    <submittedName>
        <fullName evidence="1">Uncharacterized protein</fullName>
    </submittedName>
</protein>
<dbReference type="Proteomes" id="UP001057375">
    <property type="component" value="Unassembled WGS sequence"/>
</dbReference>